<evidence type="ECO:0000256" key="1">
    <source>
        <dbReference type="ARBA" id="ARBA00006745"/>
    </source>
</evidence>
<gene>
    <name evidence="4" type="ORF">SAMN05192530_102365</name>
</gene>
<dbReference type="Gene3D" id="3.20.20.140">
    <property type="entry name" value="Metal-dependent hydrolases"/>
    <property type="match status" value="1"/>
</dbReference>
<evidence type="ECO:0000259" key="3">
    <source>
        <dbReference type="Pfam" id="PF01979"/>
    </source>
</evidence>
<dbReference type="Proteomes" id="UP000198793">
    <property type="component" value="Unassembled WGS sequence"/>
</dbReference>
<keyword evidence="2" id="KW-0378">Hydrolase</keyword>
<dbReference type="InterPro" id="IPR032466">
    <property type="entry name" value="Metal_Hydrolase"/>
</dbReference>
<proteinExistence type="inferred from homology"/>
<protein>
    <submittedName>
        <fullName evidence="4">Cytosine/adenosine deaminase</fullName>
    </submittedName>
</protein>
<feature type="domain" description="Amidohydrolase-related" evidence="3">
    <location>
        <begin position="56"/>
        <end position="404"/>
    </location>
</feature>
<dbReference type="InterPro" id="IPR006680">
    <property type="entry name" value="Amidohydro-rel"/>
</dbReference>
<dbReference type="Pfam" id="PF01979">
    <property type="entry name" value="Amidohydro_1"/>
    <property type="match status" value="1"/>
</dbReference>
<dbReference type="InterPro" id="IPR011059">
    <property type="entry name" value="Metal-dep_hydrolase_composite"/>
</dbReference>
<dbReference type="PANTHER" id="PTHR43794">
    <property type="entry name" value="AMINOHYDROLASE SSNA-RELATED"/>
    <property type="match status" value="1"/>
</dbReference>
<reference evidence="4 5" key="1">
    <citation type="submission" date="2016-10" db="EMBL/GenBank/DDBJ databases">
        <authorList>
            <person name="de Groot N.N."/>
        </authorList>
    </citation>
    <scope>NUCLEOTIDE SEQUENCE [LARGE SCALE GENOMIC DNA]</scope>
    <source>
        <strain evidence="5">L7-484,KACC 16230,DSM 25025</strain>
    </source>
</reference>
<dbReference type="SUPFAM" id="SSF51556">
    <property type="entry name" value="Metallo-dependent hydrolases"/>
    <property type="match status" value="1"/>
</dbReference>
<sequence length="443" mass="47568">MSTTLLHDARILTMDAAGREIERGWLLVEGDTIRALGSGEAPPRTEAERVDCAGDLVMPGFVNAHAHLAMTLFRGLAEDIDDRLYRYILPLERRFVTAEVVRAGTALAAAESIRGGVTTLADMYYFETQVGRVLAHAGLRGVVGQTIADFAAPDHADMEAGWRRVADLVAEFEEHPLVTPSLAPHAPYSTGLATLERVVRWSADHPALPVQMHLAESDLEVRWARENHDATPVRAIAPTGVLRANLLGAHVIHVDERDVALLAENGVRAATNPRSNGKAGRGIAPVERLRAAGIPVGIGTDGPMSGNTLDLFAQLAPVSMFAKLLAGSRRPLPARDVVRMATVEGARALGLEARIGSLEPGKQADLLRVDLSAARLQPIYDTHAALVFAATPADIRATMVAGRWLMRDRVVETVDEAKAVADARQIALAFGAEMRRIDEGTAP</sequence>
<dbReference type="RefSeq" id="WP_244519495.1">
    <property type="nucleotide sequence ID" value="NZ_FNIT01000002.1"/>
</dbReference>
<dbReference type="GO" id="GO:0016810">
    <property type="term" value="F:hydrolase activity, acting on carbon-nitrogen (but not peptide) bonds"/>
    <property type="evidence" value="ECO:0007669"/>
    <property type="project" value="InterPro"/>
</dbReference>
<evidence type="ECO:0000313" key="5">
    <source>
        <dbReference type="Proteomes" id="UP000198793"/>
    </source>
</evidence>
<evidence type="ECO:0000313" key="4">
    <source>
        <dbReference type="EMBL" id="SDN89830.1"/>
    </source>
</evidence>
<organism evidence="4 5">
    <name type="scientific">Aureimonas jatrophae</name>
    <dbReference type="NCBI Taxonomy" id="1166073"/>
    <lineage>
        <taxon>Bacteria</taxon>
        <taxon>Pseudomonadati</taxon>
        <taxon>Pseudomonadota</taxon>
        <taxon>Alphaproteobacteria</taxon>
        <taxon>Hyphomicrobiales</taxon>
        <taxon>Aurantimonadaceae</taxon>
        <taxon>Aureimonas</taxon>
    </lineage>
</organism>
<dbReference type="Gene3D" id="2.30.40.10">
    <property type="entry name" value="Urease, subunit C, domain 1"/>
    <property type="match status" value="1"/>
</dbReference>
<dbReference type="EMBL" id="FNIT01000002">
    <property type="protein sequence ID" value="SDN89830.1"/>
    <property type="molecule type" value="Genomic_DNA"/>
</dbReference>
<dbReference type="STRING" id="1166073.SAMN05192530_102365"/>
<dbReference type="PANTHER" id="PTHR43794:SF11">
    <property type="entry name" value="AMIDOHYDROLASE-RELATED DOMAIN-CONTAINING PROTEIN"/>
    <property type="match status" value="1"/>
</dbReference>
<accession>A0A1H0F5A8</accession>
<evidence type="ECO:0000256" key="2">
    <source>
        <dbReference type="ARBA" id="ARBA00022801"/>
    </source>
</evidence>
<comment type="similarity">
    <text evidence="1">Belongs to the metallo-dependent hydrolases superfamily. ATZ/TRZ family.</text>
</comment>
<dbReference type="InterPro" id="IPR050287">
    <property type="entry name" value="MTA/SAH_deaminase"/>
</dbReference>
<keyword evidence="5" id="KW-1185">Reference proteome</keyword>
<dbReference type="CDD" id="cd01298">
    <property type="entry name" value="ATZ_TRZ_like"/>
    <property type="match status" value="1"/>
</dbReference>
<dbReference type="AlphaFoldDB" id="A0A1H0F5A8"/>
<name>A0A1H0F5A8_9HYPH</name>
<dbReference type="SUPFAM" id="SSF51338">
    <property type="entry name" value="Composite domain of metallo-dependent hydrolases"/>
    <property type="match status" value="1"/>
</dbReference>